<keyword evidence="2" id="KW-1185">Reference proteome</keyword>
<gene>
    <name evidence="1" type="ORF">ElyMa_000798400</name>
</gene>
<evidence type="ECO:0000313" key="2">
    <source>
        <dbReference type="Proteomes" id="UP000762676"/>
    </source>
</evidence>
<dbReference type="Proteomes" id="UP000762676">
    <property type="component" value="Unassembled WGS sequence"/>
</dbReference>
<dbReference type="PANTHER" id="PTHR45786">
    <property type="entry name" value="DNA BINDING PROTEIN-LIKE"/>
    <property type="match status" value="1"/>
</dbReference>
<keyword evidence="1" id="KW-0067">ATP-binding</keyword>
<protein>
    <submittedName>
        <fullName evidence="1">DNA helicase</fullName>
    </submittedName>
</protein>
<accession>A0AAV4GY94</accession>
<evidence type="ECO:0000313" key="1">
    <source>
        <dbReference type="EMBL" id="GFR89610.1"/>
    </source>
</evidence>
<keyword evidence="1" id="KW-0347">Helicase</keyword>
<reference evidence="1 2" key="1">
    <citation type="journal article" date="2021" name="Elife">
        <title>Chloroplast acquisition without the gene transfer in kleptoplastic sea slugs, Plakobranchus ocellatus.</title>
        <authorList>
            <person name="Maeda T."/>
            <person name="Takahashi S."/>
            <person name="Yoshida T."/>
            <person name="Shimamura S."/>
            <person name="Takaki Y."/>
            <person name="Nagai Y."/>
            <person name="Toyoda A."/>
            <person name="Suzuki Y."/>
            <person name="Arimoto A."/>
            <person name="Ishii H."/>
            <person name="Satoh N."/>
            <person name="Nishiyama T."/>
            <person name="Hasebe M."/>
            <person name="Maruyama T."/>
            <person name="Minagawa J."/>
            <person name="Obokata J."/>
            <person name="Shigenobu S."/>
        </authorList>
    </citation>
    <scope>NUCLEOTIDE SEQUENCE [LARGE SCALE GENOMIC DNA]</scope>
</reference>
<dbReference type="GO" id="GO:0004386">
    <property type="term" value="F:helicase activity"/>
    <property type="evidence" value="ECO:0007669"/>
    <property type="project" value="UniProtKB-KW"/>
</dbReference>
<keyword evidence="1" id="KW-0378">Hydrolase</keyword>
<comment type="caution">
    <text evidence="1">The sequence shown here is derived from an EMBL/GenBank/DDBJ whole genome shotgun (WGS) entry which is preliminary data.</text>
</comment>
<dbReference type="PANTHER" id="PTHR45786:SF74">
    <property type="entry name" value="ATP-DEPENDENT DNA HELICASE"/>
    <property type="match status" value="1"/>
</dbReference>
<dbReference type="AlphaFoldDB" id="A0AAV4GY94"/>
<sequence>MPNDPVGLRDIVLHTRSNGCRRISELHKAYDPLCNQYPILFPFGTDGCSLQLKISSGHKIPELQCYGFHFSIKPDNFIMWTRKLLEQFIVNAYAKIECGLLQYLRHQQGKLRADS</sequence>
<keyword evidence="1" id="KW-0547">Nucleotide-binding</keyword>
<proteinExistence type="predicted"/>
<name>A0AAV4GY94_9GAST</name>
<dbReference type="EMBL" id="BMAT01001637">
    <property type="protein sequence ID" value="GFR89610.1"/>
    <property type="molecule type" value="Genomic_DNA"/>
</dbReference>
<organism evidence="1 2">
    <name type="scientific">Elysia marginata</name>
    <dbReference type="NCBI Taxonomy" id="1093978"/>
    <lineage>
        <taxon>Eukaryota</taxon>
        <taxon>Metazoa</taxon>
        <taxon>Spiralia</taxon>
        <taxon>Lophotrochozoa</taxon>
        <taxon>Mollusca</taxon>
        <taxon>Gastropoda</taxon>
        <taxon>Heterobranchia</taxon>
        <taxon>Euthyneura</taxon>
        <taxon>Panpulmonata</taxon>
        <taxon>Sacoglossa</taxon>
        <taxon>Placobranchoidea</taxon>
        <taxon>Plakobranchidae</taxon>
        <taxon>Elysia</taxon>
    </lineage>
</organism>